<reference evidence="2 3" key="1">
    <citation type="submission" date="2020-07" db="EMBL/GenBank/DDBJ databases">
        <title>Spirosoma foliorum sp. nov., isolated from the leaves on the Nejang mountain Korea, Republic of.</title>
        <authorList>
            <person name="Ho H."/>
            <person name="Lee Y.-J."/>
            <person name="Nurcahyanto D.-A."/>
            <person name="Kim S.-G."/>
        </authorList>
    </citation>
    <scope>NUCLEOTIDE SEQUENCE [LARGE SCALE GENOMIC DNA]</scope>
    <source>
        <strain evidence="2 3">PL0136</strain>
    </source>
</reference>
<feature type="transmembrane region" description="Helical" evidence="1">
    <location>
        <begin position="91"/>
        <end position="111"/>
    </location>
</feature>
<keyword evidence="1" id="KW-0812">Transmembrane</keyword>
<keyword evidence="1" id="KW-0472">Membrane</keyword>
<dbReference type="EMBL" id="CP059732">
    <property type="protein sequence ID" value="QMW01737.1"/>
    <property type="molecule type" value="Genomic_DNA"/>
</dbReference>
<evidence type="ECO:0000313" key="3">
    <source>
        <dbReference type="Proteomes" id="UP000515369"/>
    </source>
</evidence>
<keyword evidence="3" id="KW-1185">Reference proteome</keyword>
<protein>
    <submittedName>
        <fullName evidence="2">Uncharacterized protein</fullName>
    </submittedName>
</protein>
<feature type="transmembrane region" description="Helical" evidence="1">
    <location>
        <begin position="123"/>
        <end position="141"/>
    </location>
</feature>
<feature type="transmembrane region" description="Helical" evidence="1">
    <location>
        <begin position="185"/>
        <end position="208"/>
    </location>
</feature>
<keyword evidence="1" id="KW-1133">Transmembrane helix</keyword>
<feature type="transmembrane region" description="Helical" evidence="1">
    <location>
        <begin position="6"/>
        <end position="26"/>
    </location>
</feature>
<dbReference type="KEGG" id="sfol:H3H32_27890"/>
<feature type="transmembrane region" description="Helical" evidence="1">
    <location>
        <begin position="38"/>
        <end position="61"/>
    </location>
</feature>
<evidence type="ECO:0000256" key="1">
    <source>
        <dbReference type="SAM" id="Phobius"/>
    </source>
</evidence>
<proteinExistence type="predicted"/>
<dbReference type="RefSeq" id="WP_182459015.1">
    <property type="nucleotide sequence ID" value="NZ_CP059732.1"/>
</dbReference>
<organism evidence="2 3">
    <name type="scientific">Spirosoma foliorum</name>
    <dbReference type="NCBI Taxonomy" id="2710596"/>
    <lineage>
        <taxon>Bacteria</taxon>
        <taxon>Pseudomonadati</taxon>
        <taxon>Bacteroidota</taxon>
        <taxon>Cytophagia</taxon>
        <taxon>Cytophagales</taxon>
        <taxon>Cytophagaceae</taxon>
        <taxon>Spirosoma</taxon>
    </lineage>
</organism>
<feature type="transmembrane region" description="Helical" evidence="1">
    <location>
        <begin position="67"/>
        <end position="84"/>
    </location>
</feature>
<name>A0A7G5GS95_9BACT</name>
<dbReference type="Proteomes" id="UP000515369">
    <property type="component" value="Chromosome"/>
</dbReference>
<dbReference type="AlphaFoldDB" id="A0A7G5GS95"/>
<gene>
    <name evidence="2" type="ORF">H3H32_27890</name>
</gene>
<feature type="transmembrane region" description="Helical" evidence="1">
    <location>
        <begin position="153"/>
        <end position="173"/>
    </location>
</feature>
<accession>A0A7G5GS95</accession>
<sequence length="220" mass="25367">MTLYDILDLILYVSTAVVLIPIGLGVRYWSELSARERGLIWFLTGILIVEVADTILRYSYIRNHFTSYFRTLAVLLIGAYFYGASVGWGRWPLFLSGLVTVLLPVEVVGWVGFNHINSLTRSVAWFLLAMYAFRSLIRLFDQPNEVSLRQQPTIYYDLGFFLMGFVSAGTKYFENYFIETSLDLYYFFDTFTVMINALAFGLFSIGLVRKHRTTDLRLVS</sequence>
<evidence type="ECO:0000313" key="2">
    <source>
        <dbReference type="EMBL" id="QMW01737.1"/>
    </source>
</evidence>